<feature type="region of interest" description="Disordered" evidence="1">
    <location>
        <begin position="101"/>
        <end position="123"/>
    </location>
</feature>
<dbReference type="InParanoid" id="A0A409YXD4"/>
<sequence>MASLSIDFINNPDLPHVPDFYPEVNKMQEWRETQVETLQPSYHLRQTEVPATSRSNRTISPLTFNNPTPRQQTPQTQQMYYQAPPAWLNRTPPWFHRTPAWVPQNPPPPTSNIGYTTTSPTANKELKMNEPPKYDGNRNQFIHFSNAVKLYLTMNRHIYNTDEKKLIFIPSYLVKGEAAAWREEFLSKKMIGHMMHLGLYVDFWNAHEKTFSPQDKSGDAISKLRDLKQGKKTADALITEFKLLIHKAGIQEDNAQIQSFMPILN</sequence>
<keyword evidence="4" id="KW-1185">Reference proteome</keyword>
<reference evidence="3 4" key="1">
    <citation type="journal article" date="2018" name="Evol. Lett.">
        <title>Horizontal gene cluster transfer increased hallucinogenic mushroom diversity.</title>
        <authorList>
            <person name="Reynolds H.T."/>
            <person name="Vijayakumar V."/>
            <person name="Gluck-Thaler E."/>
            <person name="Korotkin H.B."/>
            <person name="Matheny P.B."/>
            <person name="Slot J.C."/>
        </authorList>
    </citation>
    <scope>NUCLEOTIDE SEQUENCE [LARGE SCALE GENOMIC DNA]</scope>
    <source>
        <strain evidence="3 4">2629</strain>
    </source>
</reference>
<dbReference type="InterPro" id="IPR005162">
    <property type="entry name" value="Retrotrans_gag_dom"/>
</dbReference>
<feature type="domain" description="Retrotransposon gag" evidence="2">
    <location>
        <begin position="173"/>
        <end position="261"/>
    </location>
</feature>
<comment type="caution">
    <text evidence="3">The sequence shown here is derived from an EMBL/GenBank/DDBJ whole genome shotgun (WGS) entry which is preliminary data.</text>
</comment>
<dbReference type="OrthoDB" id="3263571at2759"/>
<dbReference type="Proteomes" id="UP000284842">
    <property type="component" value="Unassembled WGS sequence"/>
</dbReference>
<dbReference type="Pfam" id="PF03732">
    <property type="entry name" value="Retrotrans_gag"/>
    <property type="match status" value="1"/>
</dbReference>
<evidence type="ECO:0000256" key="1">
    <source>
        <dbReference type="SAM" id="MobiDB-lite"/>
    </source>
</evidence>
<evidence type="ECO:0000313" key="4">
    <source>
        <dbReference type="Proteomes" id="UP000284842"/>
    </source>
</evidence>
<accession>A0A409YXD4</accession>
<evidence type="ECO:0000259" key="2">
    <source>
        <dbReference type="Pfam" id="PF03732"/>
    </source>
</evidence>
<feature type="region of interest" description="Disordered" evidence="1">
    <location>
        <begin position="47"/>
        <end position="73"/>
    </location>
</feature>
<feature type="compositionally biased region" description="Polar residues" evidence="1">
    <location>
        <begin position="49"/>
        <end position="66"/>
    </location>
</feature>
<feature type="compositionally biased region" description="Polar residues" evidence="1">
    <location>
        <begin position="111"/>
        <end position="122"/>
    </location>
</feature>
<evidence type="ECO:0000313" key="3">
    <source>
        <dbReference type="EMBL" id="PPR07676.1"/>
    </source>
</evidence>
<dbReference type="STRING" id="181874.A0A409YXD4"/>
<organism evidence="3 4">
    <name type="scientific">Panaeolus cyanescens</name>
    <dbReference type="NCBI Taxonomy" id="181874"/>
    <lineage>
        <taxon>Eukaryota</taxon>
        <taxon>Fungi</taxon>
        <taxon>Dikarya</taxon>
        <taxon>Basidiomycota</taxon>
        <taxon>Agaricomycotina</taxon>
        <taxon>Agaricomycetes</taxon>
        <taxon>Agaricomycetidae</taxon>
        <taxon>Agaricales</taxon>
        <taxon>Agaricineae</taxon>
        <taxon>Galeropsidaceae</taxon>
        <taxon>Panaeolus</taxon>
    </lineage>
</organism>
<name>A0A409YXD4_9AGAR</name>
<gene>
    <name evidence="3" type="ORF">CVT24_003859</name>
</gene>
<dbReference type="AlphaFoldDB" id="A0A409YXD4"/>
<dbReference type="EMBL" id="NHTK01000367">
    <property type="protein sequence ID" value="PPR07676.1"/>
    <property type="molecule type" value="Genomic_DNA"/>
</dbReference>
<protein>
    <recommendedName>
        <fullName evidence="2">Retrotransposon gag domain-containing protein</fullName>
    </recommendedName>
</protein>
<proteinExistence type="predicted"/>